<dbReference type="PANTHER" id="PTHR43712:SF2">
    <property type="entry name" value="O-METHYLTRANSFERASE CICE"/>
    <property type="match status" value="1"/>
</dbReference>
<dbReference type="PROSITE" id="PS51683">
    <property type="entry name" value="SAM_OMT_II"/>
    <property type="match status" value="1"/>
</dbReference>
<gene>
    <name evidence="7" type="ORF">FHU29_000923</name>
</gene>
<evidence type="ECO:0000313" key="8">
    <source>
        <dbReference type="Proteomes" id="UP000567922"/>
    </source>
</evidence>
<keyword evidence="2" id="KW-0808">Transferase</keyword>
<dbReference type="PANTHER" id="PTHR43712">
    <property type="entry name" value="PUTATIVE (AFU_ORTHOLOGUE AFUA_4G14580)-RELATED"/>
    <property type="match status" value="1"/>
</dbReference>
<dbReference type="InterPro" id="IPR001077">
    <property type="entry name" value="COMT_C"/>
</dbReference>
<keyword evidence="1" id="KW-0489">Methyltransferase</keyword>
<feature type="domain" description="O-methyltransferase C-terminal" evidence="5">
    <location>
        <begin position="139"/>
        <end position="345"/>
    </location>
</feature>
<dbReference type="GO" id="GO:0008171">
    <property type="term" value="F:O-methyltransferase activity"/>
    <property type="evidence" value="ECO:0007669"/>
    <property type="project" value="InterPro"/>
</dbReference>
<keyword evidence="3" id="KW-0949">S-adenosyl-L-methionine</keyword>
<dbReference type="AlphaFoldDB" id="A0A839RJL6"/>
<feature type="active site" description="Proton acceptor" evidence="4">
    <location>
        <position position="275"/>
    </location>
</feature>
<evidence type="ECO:0000256" key="2">
    <source>
        <dbReference type="ARBA" id="ARBA00022679"/>
    </source>
</evidence>
<dbReference type="GO" id="GO:0032259">
    <property type="term" value="P:methylation"/>
    <property type="evidence" value="ECO:0007669"/>
    <property type="project" value="UniProtKB-KW"/>
</dbReference>
<keyword evidence="8" id="KW-1185">Reference proteome</keyword>
<sequence length="365" mass="39468">MDLAGLPWFPPVRVVRAVETVRSGLIKLTQLIAPSPVNVLELATGSWVTQAVYTATKLGIPDALAGGPLTAEEVAEKVGANSDGTQRLLRALAAKSVFREGSDGRFELTAMGQSLRSDAADSVRPLVLMIGHPAHWEHWGGLLYSVQTGKSSLEQIRGLSAFDYFEEDEEVAQVFNDAMTVTSEMVIGPVLAAYDFKKYRTVVDVGGGHGRLLAAILQQSPRSRGVLFELPTVLPGAWDLFVDAGVADRAEAVGGSFFESVPADGDAYVLKNIVHDWPEEQAIEILRNVRAAMRDDGRVLLIEAVIPEGNGEHVSKWLNLEMLIQTGGRERTVGQYSELLEHAGLRLNRVVPTIGPASLIEAIAR</sequence>
<dbReference type="InterPro" id="IPR012967">
    <property type="entry name" value="COMT_dimerisation"/>
</dbReference>
<evidence type="ECO:0000256" key="4">
    <source>
        <dbReference type="PIRSR" id="PIRSR005739-1"/>
    </source>
</evidence>
<dbReference type="Gene3D" id="3.40.50.150">
    <property type="entry name" value="Vaccinia Virus protein VP39"/>
    <property type="match status" value="1"/>
</dbReference>
<dbReference type="SUPFAM" id="SSF53335">
    <property type="entry name" value="S-adenosyl-L-methionine-dependent methyltransferases"/>
    <property type="match status" value="1"/>
</dbReference>
<dbReference type="SUPFAM" id="SSF46785">
    <property type="entry name" value="Winged helix' DNA-binding domain"/>
    <property type="match status" value="1"/>
</dbReference>
<evidence type="ECO:0000313" key="7">
    <source>
        <dbReference type="EMBL" id="MBB3036489.1"/>
    </source>
</evidence>
<dbReference type="Gene3D" id="1.10.287.1350">
    <property type="match status" value="1"/>
</dbReference>
<dbReference type="PIRSF" id="PIRSF005739">
    <property type="entry name" value="O-mtase"/>
    <property type="match status" value="1"/>
</dbReference>
<dbReference type="GO" id="GO:0046983">
    <property type="term" value="F:protein dimerization activity"/>
    <property type="evidence" value="ECO:0007669"/>
    <property type="project" value="InterPro"/>
</dbReference>
<dbReference type="EMBL" id="JACHWS010000001">
    <property type="protein sequence ID" value="MBB3036489.1"/>
    <property type="molecule type" value="Genomic_DNA"/>
</dbReference>
<dbReference type="Pfam" id="PF08100">
    <property type="entry name" value="Dimerisation"/>
    <property type="match status" value="1"/>
</dbReference>
<protein>
    <recommendedName>
        <fullName evidence="9">Hydroxyneurosporene methyltransferase</fullName>
    </recommendedName>
</protein>
<dbReference type="RefSeq" id="WP_064441602.1">
    <property type="nucleotide sequence ID" value="NZ_BDDI01000015.1"/>
</dbReference>
<evidence type="ECO:0000259" key="6">
    <source>
        <dbReference type="Pfam" id="PF08100"/>
    </source>
</evidence>
<dbReference type="InterPro" id="IPR016461">
    <property type="entry name" value="COMT-like"/>
</dbReference>
<dbReference type="InterPro" id="IPR029063">
    <property type="entry name" value="SAM-dependent_MTases_sf"/>
</dbReference>
<evidence type="ECO:0000259" key="5">
    <source>
        <dbReference type="Pfam" id="PF00891"/>
    </source>
</evidence>
<name>A0A839RJL6_9ACTN</name>
<evidence type="ECO:0000256" key="1">
    <source>
        <dbReference type="ARBA" id="ARBA00022603"/>
    </source>
</evidence>
<dbReference type="Gene3D" id="1.10.10.10">
    <property type="entry name" value="Winged helix-like DNA-binding domain superfamily/Winged helix DNA-binding domain"/>
    <property type="match status" value="1"/>
</dbReference>
<proteinExistence type="predicted"/>
<organism evidence="7 8">
    <name type="scientific">Hoyosella altamirensis</name>
    <dbReference type="NCBI Taxonomy" id="616997"/>
    <lineage>
        <taxon>Bacteria</taxon>
        <taxon>Bacillati</taxon>
        <taxon>Actinomycetota</taxon>
        <taxon>Actinomycetes</taxon>
        <taxon>Mycobacteriales</taxon>
        <taxon>Hoyosellaceae</taxon>
        <taxon>Hoyosella</taxon>
    </lineage>
</organism>
<comment type="caution">
    <text evidence="7">The sequence shown here is derived from an EMBL/GenBank/DDBJ whole genome shotgun (WGS) entry which is preliminary data.</text>
</comment>
<accession>A0A839RJL6</accession>
<evidence type="ECO:0008006" key="9">
    <source>
        <dbReference type="Google" id="ProtNLM"/>
    </source>
</evidence>
<dbReference type="InterPro" id="IPR036390">
    <property type="entry name" value="WH_DNA-bd_sf"/>
</dbReference>
<feature type="domain" description="O-methyltransferase dimerisation" evidence="6">
    <location>
        <begin position="40"/>
        <end position="115"/>
    </location>
</feature>
<evidence type="ECO:0000256" key="3">
    <source>
        <dbReference type="ARBA" id="ARBA00022691"/>
    </source>
</evidence>
<reference evidence="7 8" key="1">
    <citation type="submission" date="2020-08" db="EMBL/GenBank/DDBJ databases">
        <title>Sequencing the genomes of 1000 actinobacteria strains.</title>
        <authorList>
            <person name="Klenk H.-P."/>
        </authorList>
    </citation>
    <scope>NUCLEOTIDE SEQUENCE [LARGE SCALE GENOMIC DNA]</scope>
    <source>
        <strain evidence="7 8">DSM 45258</strain>
    </source>
</reference>
<dbReference type="Proteomes" id="UP000567922">
    <property type="component" value="Unassembled WGS sequence"/>
</dbReference>
<dbReference type="Pfam" id="PF00891">
    <property type="entry name" value="Methyltransf_2"/>
    <property type="match status" value="1"/>
</dbReference>
<dbReference type="InterPro" id="IPR036388">
    <property type="entry name" value="WH-like_DNA-bd_sf"/>
</dbReference>
<dbReference type="OrthoDB" id="4145676at2"/>